<proteinExistence type="predicted"/>
<gene>
    <name evidence="1" type="ORF">D0Z70_04635</name>
</gene>
<keyword evidence="2" id="KW-1185">Reference proteome</keyword>
<evidence type="ECO:0000313" key="1">
    <source>
        <dbReference type="EMBL" id="RJG56640.1"/>
    </source>
</evidence>
<evidence type="ECO:0000313" key="2">
    <source>
        <dbReference type="Proteomes" id="UP000283469"/>
    </source>
</evidence>
<comment type="caution">
    <text evidence="1">The sequence shown here is derived from an EMBL/GenBank/DDBJ whole genome shotgun (WGS) entry which is preliminary data.</text>
</comment>
<dbReference type="EMBL" id="QVRA01000003">
    <property type="protein sequence ID" value="RJG56640.1"/>
    <property type="molecule type" value="Genomic_DNA"/>
</dbReference>
<dbReference type="Proteomes" id="UP000283469">
    <property type="component" value="Unassembled WGS sequence"/>
</dbReference>
<name>A0A418YW31_9SPHN</name>
<sequence>MGSTRPIARKQILRGDKVDKVALFPPVVGSNALADAIRYATQGVTVHQGVQIDDVAAHDSGDDGRGVDAA</sequence>
<protein>
    <submittedName>
        <fullName evidence="1">Uncharacterized protein</fullName>
    </submittedName>
</protein>
<accession>A0A418YW31</accession>
<reference evidence="1 2" key="1">
    <citation type="submission" date="2018-08" db="EMBL/GenBank/DDBJ databases">
        <title>Sphingobium sp. EO9.</title>
        <authorList>
            <person name="Park Y."/>
            <person name="Kim K.H."/>
            <person name="Jeon C.O."/>
        </authorList>
    </citation>
    <scope>NUCLEOTIDE SEQUENCE [LARGE SCALE GENOMIC DNA]</scope>
    <source>
        <strain evidence="1 2">EO9</strain>
    </source>
</reference>
<dbReference type="AlphaFoldDB" id="A0A418YW31"/>
<organism evidence="1 2">
    <name type="scientific">Sphingobium terrigena</name>
    <dbReference type="NCBI Taxonomy" id="2304063"/>
    <lineage>
        <taxon>Bacteria</taxon>
        <taxon>Pseudomonadati</taxon>
        <taxon>Pseudomonadota</taxon>
        <taxon>Alphaproteobacteria</taxon>
        <taxon>Sphingomonadales</taxon>
        <taxon>Sphingomonadaceae</taxon>
        <taxon>Sphingobium</taxon>
    </lineage>
</organism>